<gene>
    <name evidence="2" type="primary">LOC111025108</name>
</gene>
<dbReference type="AlphaFoldDB" id="A0A6J1DWF1"/>
<dbReference type="KEGG" id="mcha:111025108"/>
<dbReference type="RefSeq" id="XP_022158650.1">
    <property type="nucleotide sequence ID" value="XM_022302958.1"/>
</dbReference>
<evidence type="ECO:0000313" key="2">
    <source>
        <dbReference type="RefSeq" id="XP_022158650.1"/>
    </source>
</evidence>
<dbReference type="OrthoDB" id="1750920at2759"/>
<dbReference type="Proteomes" id="UP000504603">
    <property type="component" value="Unplaced"/>
</dbReference>
<keyword evidence="1" id="KW-1185">Reference proteome</keyword>
<name>A0A6J1DWF1_MOMCH</name>
<organism evidence="1 2">
    <name type="scientific">Momordica charantia</name>
    <name type="common">Bitter gourd</name>
    <name type="synonym">Balsam pear</name>
    <dbReference type="NCBI Taxonomy" id="3673"/>
    <lineage>
        <taxon>Eukaryota</taxon>
        <taxon>Viridiplantae</taxon>
        <taxon>Streptophyta</taxon>
        <taxon>Embryophyta</taxon>
        <taxon>Tracheophyta</taxon>
        <taxon>Spermatophyta</taxon>
        <taxon>Magnoliopsida</taxon>
        <taxon>eudicotyledons</taxon>
        <taxon>Gunneridae</taxon>
        <taxon>Pentapetalae</taxon>
        <taxon>rosids</taxon>
        <taxon>fabids</taxon>
        <taxon>Cucurbitales</taxon>
        <taxon>Cucurbitaceae</taxon>
        <taxon>Momordiceae</taxon>
        <taxon>Momordica</taxon>
    </lineage>
</organism>
<proteinExistence type="predicted"/>
<sequence>MFEYGLRLPLHPFVQEFLFRTGLAPAQVAPNGWGVIFALAILFWLRARDSEEAELLDVDQLLACFEAKRIAKKPGRFYMCARKGADGIVKGPTSIKGWVRKWFYASGEWLAKDESGRSFFDVPTRFGNLVSIRPVPELTQASFDTLKYYKEHFPRGRKVGTLVTDKLLLESGLLDYNPAVRPIESSRPNSELGMPSLLPPPFPLTLC</sequence>
<dbReference type="GeneID" id="111025108"/>
<accession>A0A6J1DWF1</accession>
<protein>
    <submittedName>
        <fullName evidence="2">Uncharacterized protein LOC111025108</fullName>
    </submittedName>
</protein>
<reference evidence="2" key="1">
    <citation type="submission" date="2025-08" db="UniProtKB">
        <authorList>
            <consortium name="RefSeq"/>
        </authorList>
    </citation>
    <scope>IDENTIFICATION</scope>
    <source>
        <strain evidence="2">OHB3-1</strain>
    </source>
</reference>
<evidence type="ECO:0000313" key="1">
    <source>
        <dbReference type="Proteomes" id="UP000504603"/>
    </source>
</evidence>